<keyword evidence="11" id="KW-1185">Reference proteome</keyword>
<dbReference type="Proteomes" id="UP001595699">
    <property type="component" value="Unassembled WGS sequence"/>
</dbReference>
<keyword evidence="2 7" id="KW-0813">Transport</keyword>
<evidence type="ECO:0000256" key="2">
    <source>
        <dbReference type="ARBA" id="ARBA00022448"/>
    </source>
</evidence>
<feature type="domain" description="ABC transmembrane type-1" evidence="9">
    <location>
        <begin position="100"/>
        <end position="315"/>
    </location>
</feature>
<dbReference type="InterPro" id="IPR000515">
    <property type="entry name" value="MetI-like"/>
</dbReference>
<dbReference type="PANTHER" id="PTHR30193">
    <property type="entry name" value="ABC TRANSPORTER PERMEASE PROTEIN"/>
    <property type="match status" value="1"/>
</dbReference>
<feature type="transmembrane region" description="Helical" evidence="7">
    <location>
        <begin position="138"/>
        <end position="159"/>
    </location>
</feature>
<keyword evidence="4 7" id="KW-0812">Transmembrane</keyword>
<feature type="transmembrane region" description="Helical" evidence="7">
    <location>
        <begin position="102"/>
        <end position="126"/>
    </location>
</feature>
<evidence type="ECO:0000259" key="9">
    <source>
        <dbReference type="PROSITE" id="PS50928"/>
    </source>
</evidence>
<organism evidence="10 11">
    <name type="scientific">Tenggerimyces flavus</name>
    <dbReference type="NCBI Taxonomy" id="1708749"/>
    <lineage>
        <taxon>Bacteria</taxon>
        <taxon>Bacillati</taxon>
        <taxon>Actinomycetota</taxon>
        <taxon>Actinomycetes</taxon>
        <taxon>Propionibacteriales</taxon>
        <taxon>Nocardioidaceae</taxon>
        <taxon>Tenggerimyces</taxon>
    </lineage>
</organism>
<dbReference type="InterPro" id="IPR051393">
    <property type="entry name" value="ABC_transporter_permease"/>
</dbReference>
<evidence type="ECO:0000256" key="6">
    <source>
        <dbReference type="ARBA" id="ARBA00023136"/>
    </source>
</evidence>
<dbReference type="RefSeq" id="WP_205120172.1">
    <property type="nucleotide sequence ID" value="NZ_JAFBCM010000001.1"/>
</dbReference>
<feature type="transmembrane region" description="Helical" evidence="7">
    <location>
        <begin position="299"/>
        <end position="320"/>
    </location>
</feature>
<dbReference type="PROSITE" id="PS50928">
    <property type="entry name" value="ABC_TM1"/>
    <property type="match status" value="1"/>
</dbReference>
<dbReference type="CDD" id="cd06261">
    <property type="entry name" value="TM_PBP2"/>
    <property type="match status" value="1"/>
</dbReference>
<dbReference type="InterPro" id="IPR035906">
    <property type="entry name" value="MetI-like_sf"/>
</dbReference>
<feature type="transmembrane region" description="Helical" evidence="7">
    <location>
        <begin position="232"/>
        <end position="253"/>
    </location>
</feature>
<accession>A0ABV7Y6X5</accession>
<evidence type="ECO:0000256" key="8">
    <source>
        <dbReference type="SAM" id="MobiDB-lite"/>
    </source>
</evidence>
<comment type="subcellular location">
    <subcellularLocation>
        <location evidence="1 7">Cell membrane</location>
        <topology evidence="1 7">Multi-pass membrane protein</topology>
    </subcellularLocation>
</comment>
<feature type="transmembrane region" description="Helical" evidence="7">
    <location>
        <begin position="41"/>
        <end position="67"/>
    </location>
</feature>
<comment type="similarity">
    <text evidence="7">Belongs to the binding-protein-dependent transport system permease family.</text>
</comment>
<evidence type="ECO:0000313" key="11">
    <source>
        <dbReference type="Proteomes" id="UP001595699"/>
    </source>
</evidence>
<evidence type="ECO:0000313" key="10">
    <source>
        <dbReference type="EMBL" id="MFC3760000.1"/>
    </source>
</evidence>
<keyword evidence="3" id="KW-1003">Cell membrane</keyword>
<dbReference type="Pfam" id="PF00528">
    <property type="entry name" value="BPD_transp_1"/>
    <property type="match status" value="1"/>
</dbReference>
<sequence>MSIRSVQLTRRESRNAKNARRASTVDEQMVAPERGWKRTTWIWLFLLPTIILYGIYTIYPIIASYWYSLVEWNGFDSEQRFVGIANYQAVFADPFFWNSFRITLLFMLLVVPARVLLSLLMAMVLNSPKLPLVGVLRSAFFIPVVTTTAIIGVVMRFVLDPASGPVNGMLQLFGLEGVDFLGDQKTALPVAAALYVWKFFGITMIYWLAALQTIPRDIYEAARIDGANVRQTFLHITLPLMKPFLIIITVLTIEETFHNFDLMYTLTGGGPYFNTEIIEIYIYRWAFAASIPQLGHASAAAVFFGLLVAVFGAIQLWAVYASRRMRRANP</sequence>
<proteinExistence type="inferred from homology"/>
<protein>
    <submittedName>
        <fullName evidence="10">Carbohydrate ABC transporter permease</fullName>
    </submittedName>
</protein>
<keyword evidence="6 7" id="KW-0472">Membrane</keyword>
<feature type="transmembrane region" description="Helical" evidence="7">
    <location>
        <begin position="190"/>
        <end position="211"/>
    </location>
</feature>
<evidence type="ECO:0000256" key="1">
    <source>
        <dbReference type="ARBA" id="ARBA00004651"/>
    </source>
</evidence>
<keyword evidence="5 7" id="KW-1133">Transmembrane helix</keyword>
<dbReference type="Gene3D" id="1.10.3720.10">
    <property type="entry name" value="MetI-like"/>
    <property type="match status" value="1"/>
</dbReference>
<evidence type="ECO:0000256" key="4">
    <source>
        <dbReference type="ARBA" id="ARBA00022692"/>
    </source>
</evidence>
<evidence type="ECO:0000256" key="3">
    <source>
        <dbReference type="ARBA" id="ARBA00022475"/>
    </source>
</evidence>
<gene>
    <name evidence="10" type="ORF">ACFOUW_04065</name>
</gene>
<reference evidence="11" key="1">
    <citation type="journal article" date="2019" name="Int. J. Syst. Evol. Microbiol.">
        <title>The Global Catalogue of Microorganisms (GCM) 10K type strain sequencing project: providing services to taxonomists for standard genome sequencing and annotation.</title>
        <authorList>
            <consortium name="The Broad Institute Genomics Platform"/>
            <consortium name="The Broad Institute Genome Sequencing Center for Infectious Disease"/>
            <person name="Wu L."/>
            <person name="Ma J."/>
        </authorList>
    </citation>
    <scope>NUCLEOTIDE SEQUENCE [LARGE SCALE GENOMIC DNA]</scope>
    <source>
        <strain evidence="11">CGMCC 4.7241</strain>
    </source>
</reference>
<comment type="caution">
    <text evidence="10">The sequence shown here is derived from an EMBL/GenBank/DDBJ whole genome shotgun (WGS) entry which is preliminary data.</text>
</comment>
<evidence type="ECO:0000256" key="7">
    <source>
        <dbReference type="RuleBase" id="RU363032"/>
    </source>
</evidence>
<dbReference type="PANTHER" id="PTHR30193:SF37">
    <property type="entry name" value="INNER MEMBRANE ABC TRANSPORTER PERMEASE PROTEIN YCJO"/>
    <property type="match status" value="1"/>
</dbReference>
<name>A0ABV7Y6X5_9ACTN</name>
<dbReference type="EMBL" id="JBHRZH010000004">
    <property type="protein sequence ID" value="MFC3760000.1"/>
    <property type="molecule type" value="Genomic_DNA"/>
</dbReference>
<feature type="region of interest" description="Disordered" evidence="8">
    <location>
        <begin position="1"/>
        <end position="20"/>
    </location>
</feature>
<dbReference type="SUPFAM" id="SSF161098">
    <property type="entry name" value="MetI-like"/>
    <property type="match status" value="1"/>
</dbReference>
<evidence type="ECO:0000256" key="5">
    <source>
        <dbReference type="ARBA" id="ARBA00022989"/>
    </source>
</evidence>